<evidence type="ECO:0000313" key="1">
    <source>
        <dbReference type="EMBL" id="MBX40675.1"/>
    </source>
</evidence>
<reference evidence="1" key="1">
    <citation type="submission" date="2018-02" db="EMBL/GenBank/DDBJ databases">
        <title>Rhizophora mucronata_Transcriptome.</title>
        <authorList>
            <person name="Meera S.P."/>
            <person name="Sreeshan A."/>
            <person name="Augustine A."/>
        </authorList>
    </citation>
    <scope>NUCLEOTIDE SEQUENCE</scope>
    <source>
        <tissue evidence="1">Leaf</tissue>
    </source>
</reference>
<name>A0A2P2NDX5_RHIMU</name>
<proteinExistence type="predicted"/>
<accession>A0A2P2NDX5</accession>
<dbReference type="AlphaFoldDB" id="A0A2P2NDX5"/>
<protein>
    <submittedName>
        <fullName evidence="1">Uncharacterized protein</fullName>
    </submittedName>
</protein>
<organism evidence="1">
    <name type="scientific">Rhizophora mucronata</name>
    <name type="common">Asiatic mangrove</name>
    <dbReference type="NCBI Taxonomy" id="61149"/>
    <lineage>
        <taxon>Eukaryota</taxon>
        <taxon>Viridiplantae</taxon>
        <taxon>Streptophyta</taxon>
        <taxon>Embryophyta</taxon>
        <taxon>Tracheophyta</taxon>
        <taxon>Spermatophyta</taxon>
        <taxon>Magnoliopsida</taxon>
        <taxon>eudicotyledons</taxon>
        <taxon>Gunneridae</taxon>
        <taxon>Pentapetalae</taxon>
        <taxon>rosids</taxon>
        <taxon>fabids</taxon>
        <taxon>Malpighiales</taxon>
        <taxon>Rhizophoraceae</taxon>
        <taxon>Rhizophora</taxon>
    </lineage>
</organism>
<sequence length="39" mass="4587">MLIKSLCILFCVVYLISLAIFKPINHNPFCRNTLFYHLS</sequence>
<dbReference type="EMBL" id="GGEC01060191">
    <property type="protein sequence ID" value="MBX40675.1"/>
    <property type="molecule type" value="Transcribed_RNA"/>
</dbReference>